<dbReference type="Proteomes" id="UP000516105">
    <property type="component" value="Chromosome"/>
</dbReference>
<organism evidence="1 2">
    <name type="scientific">Sphingomonas sediminicola</name>
    <dbReference type="NCBI Taxonomy" id="386874"/>
    <lineage>
        <taxon>Bacteria</taxon>
        <taxon>Pseudomonadati</taxon>
        <taxon>Pseudomonadota</taxon>
        <taxon>Alphaproteobacteria</taxon>
        <taxon>Sphingomonadales</taxon>
        <taxon>Sphingomonadaceae</taxon>
        <taxon>Sphingomonas</taxon>
    </lineage>
</organism>
<gene>
    <name evidence="1" type="ORF">H9L14_05560</name>
</gene>
<reference evidence="1 2" key="1">
    <citation type="submission" date="2020-08" db="EMBL/GenBank/DDBJ databases">
        <title>Genome sequence of Sphingomonas sediminicola KACC 15039T.</title>
        <authorList>
            <person name="Hyun D.-W."/>
            <person name="Bae J.-W."/>
        </authorList>
    </citation>
    <scope>NUCLEOTIDE SEQUENCE [LARGE SCALE GENOMIC DNA]</scope>
    <source>
        <strain evidence="1 2">KACC 15039</strain>
    </source>
</reference>
<keyword evidence="2" id="KW-1185">Reference proteome</keyword>
<name>A0ABX6TB38_9SPHN</name>
<dbReference type="EMBL" id="CP060782">
    <property type="protein sequence ID" value="QNP46591.1"/>
    <property type="molecule type" value="Genomic_DNA"/>
</dbReference>
<sequence length="67" mass="7064">MKIRFADSRPSGDFALVLPVSGKNRIALDSLGADRSAVDAALKSQRFEGIPEARPSCSFPPTVAFGA</sequence>
<protein>
    <submittedName>
        <fullName evidence="1">Uncharacterized protein</fullName>
    </submittedName>
</protein>
<accession>A0ABX6TB38</accession>
<dbReference type="RefSeq" id="WP_187709544.1">
    <property type="nucleotide sequence ID" value="NZ_CP060782.1"/>
</dbReference>
<evidence type="ECO:0000313" key="2">
    <source>
        <dbReference type="Proteomes" id="UP000516105"/>
    </source>
</evidence>
<evidence type="ECO:0000313" key="1">
    <source>
        <dbReference type="EMBL" id="QNP46591.1"/>
    </source>
</evidence>
<proteinExistence type="predicted"/>